<protein>
    <recommendedName>
        <fullName evidence="10">WSC domain-containing protein</fullName>
    </recommendedName>
</protein>
<dbReference type="SMART" id="SM00321">
    <property type="entry name" value="WSC"/>
    <property type="match status" value="3"/>
</dbReference>
<evidence type="ECO:0000256" key="8">
    <source>
        <dbReference type="SAM" id="MobiDB-lite"/>
    </source>
</evidence>
<evidence type="ECO:0000256" key="7">
    <source>
        <dbReference type="ARBA" id="ARBA00023180"/>
    </source>
</evidence>
<feature type="region of interest" description="Disordered" evidence="8">
    <location>
        <begin position="333"/>
        <end position="370"/>
    </location>
</feature>
<keyword evidence="5" id="KW-1133">Transmembrane helix</keyword>
<gene>
    <name evidence="11" type="ORF">CTHT_0040230</name>
</gene>
<keyword evidence="2" id="KW-0812">Transmembrane</keyword>
<dbReference type="InterPro" id="IPR003305">
    <property type="entry name" value="CenC_carb-bd"/>
</dbReference>
<dbReference type="InterPro" id="IPR051836">
    <property type="entry name" value="Kremen_rcpt"/>
</dbReference>
<dbReference type="SUPFAM" id="SSF49785">
    <property type="entry name" value="Galactose-binding domain-like"/>
    <property type="match status" value="1"/>
</dbReference>
<feature type="domain" description="WSC" evidence="10">
    <location>
        <begin position="37"/>
        <end position="125"/>
    </location>
</feature>
<dbReference type="GO" id="GO:0016798">
    <property type="term" value="F:hydrolase activity, acting on glycosyl bonds"/>
    <property type="evidence" value="ECO:0007669"/>
    <property type="project" value="InterPro"/>
</dbReference>
<dbReference type="PANTHER" id="PTHR24269:SF16">
    <property type="entry name" value="PROTEIN SLG1"/>
    <property type="match status" value="1"/>
</dbReference>
<evidence type="ECO:0000256" key="2">
    <source>
        <dbReference type="ARBA" id="ARBA00022692"/>
    </source>
</evidence>
<dbReference type="GeneID" id="18258061"/>
<keyword evidence="12" id="KW-1185">Reference proteome</keyword>
<dbReference type="Pfam" id="PF01822">
    <property type="entry name" value="WSC"/>
    <property type="match status" value="3"/>
</dbReference>
<dbReference type="EMBL" id="GL988042">
    <property type="protein sequence ID" value="EGS20284.1"/>
    <property type="molecule type" value="Genomic_DNA"/>
</dbReference>
<reference evidence="11 12" key="1">
    <citation type="journal article" date="2011" name="Cell">
        <title>Insight into structure and assembly of the nuclear pore complex by utilizing the genome of a eukaryotic thermophile.</title>
        <authorList>
            <person name="Amlacher S."/>
            <person name="Sarges P."/>
            <person name="Flemming D."/>
            <person name="van Noort V."/>
            <person name="Kunze R."/>
            <person name="Devos D.P."/>
            <person name="Arumugam M."/>
            <person name="Bork P."/>
            <person name="Hurt E."/>
        </authorList>
    </citation>
    <scope>NUCLEOTIDE SEQUENCE [LARGE SCALE GENOMIC DNA]</scope>
    <source>
        <strain evidence="12">DSM 1495 / CBS 144.50 / IMI 039719</strain>
    </source>
</reference>
<evidence type="ECO:0000313" key="11">
    <source>
        <dbReference type="EMBL" id="EGS20284.1"/>
    </source>
</evidence>
<dbReference type="OMA" id="ANECFCA"/>
<dbReference type="eggNOG" id="KOG4157">
    <property type="taxonomic scope" value="Eukaryota"/>
</dbReference>
<dbReference type="GO" id="GO:0005886">
    <property type="term" value="C:plasma membrane"/>
    <property type="evidence" value="ECO:0007669"/>
    <property type="project" value="TreeGrafter"/>
</dbReference>
<feature type="chain" id="PRO_5003408912" description="WSC domain-containing protein" evidence="9">
    <location>
        <begin position="19"/>
        <end position="534"/>
    </location>
</feature>
<dbReference type="Gene3D" id="2.60.120.260">
    <property type="entry name" value="Galactose-binding domain-like"/>
    <property type="match status" value="1"/>
</dbReference>
<evidence type="ECO:0000313" key="12">
    <source>
        <dbReference type="Proteomes" id="UP000008066"/>
    </source>
</evidence>
<dbReference type="InterPro" id="IPR008979">
    <property type="entry name" value="Galactose-bd-like_sf"/>
</dbReference>
<evidence type="ECO:0000256" key="6">
    <source>
        <dbReference type="ARBA" id="ARBA00023136"/>
    </source>
</evidence>
<dbReference type="AlphaFoldDB" id="G0S8T1"/>
<dbReference type="KEGG" id="cthr:CTHT_0040230"/>
<keyword evidence="6" id="KW-0472">Membrane</keyword>
<feature type="compositionally biased region" description="Low complexity" evidence="8">
    <location>
        <begin position="344"/>
        <end position="370"/>
    </location>
</feature>
<name>G0S8T1_CHATD</name>
<dbReference type="PANTHER" id="PTHR24269">
    <property type="entry name" value="KREMEN PROTEIN"/>
    <property type="match status" value="1"/>
</dbReference>
<proteinExistence type="predicted"/>
<dbReference type="Proteomes" id="UP000008066">
    <property type="component" value="Unassembled WGS sequence"/>
</dbReference>
<dbReference type="OrthoDB" id="5985073at2759"/>
<dbReference type="RefSeq" id="XP_006694433.1">
    <property type="nucleotide sequence ID" value="XM_006694370.1"/>
</dbReference>
<feature type="domain" description="WSC" evidence="10">
    <location>
        <begin position="242"/>
        <end position="332"/>
    </location>
</feature>
<keyword evidence="3 9" id="KW-0732">Signal</keyword>
<feature type="signal peptide" evidence="9">
    <location>
        <begin position="1"/>
        <end position="18"/>
    </location>
</feature>
<evidence type="ECO:0000256" key="4">
    <source>
        <dbReference type="ARBA" id="ARBA00022801"/>
    </source>
</evidence>
<dbReference type="InterPro" id="IPR002889">
    <property type="entry name" value="WSC_carb-bd"/>
</dbReference>
<evidence type="ECO:0000259" key="10">
    <source>
        <dbReference type="PROSITE" id="PS51212"/>
    </source>
</evidence>
<keyword evidence="7" id="KW-0325">Glycoprotein</keyword>
<evidence type="ECO:0000256" key="3">
    <source>
        <dbReference type="ARBA" id="ARBA00022729"/>
    </source>
</evidence>
<dbReference type="Pfam" id="PF02018">
    <property type="entry name" value="CBM_4_9"/>
    <property type="match status" value="1"/>
</dbReference>
<dbReference type="PROSITE" id="PS51212">
    <property type="entry name" value="WSC"/>
    <property type="match status" value="3"/>
</dbReference>
<comment type="subcellular location">
    <subcellularLocation>
        <location evidence="1">Membrane</location>
        <topology evidence="1">Single-pass membrane protein</topology>
    </subcellularLocation>
</comment>
<evidence type="ECO:0000256" key="5">
    <source>
        <dbReference type="ARBA" id="ARBA00022989"/>
    </source>
</evidence>
<organism evidence="12">
    <name type="scientific">Chaetomium thermophilum (strain DSM 1495 / CBS 144.50 / IMI 039719)</name>
    <name type="common">Thermochaetoides thermophila</name>
    <dbReference type="NCBI Taxonomy" id="759272"/>
    <lineage>
        <taxon>Eukaryota</taxon>
        <taxon>Fungi</taxon>
        <taxon>Dikarya</taxon>
        <taxon>Ascomycota</taxon>
        <taxon>Pezizomycotina</taxon>
        <taxon>Sordariomycetes</taxon>
        <taxon>Sordariomycetidae</taxon>
        <taxon>Sordariales</taxon>
        <taxon>Chaetomiaceae</taxon>
        <taxon>Thermochaetoides</taxon>
    </lineage>
</organism>
<dbReference type="HOGENOM" id="CLU_509962_0_0_1"/>
<feature type="domain" description="WSC" evidence="10">
    <location>
        <begin position="136"/>
        <end position="229"/>
    </location>
</feature>
<keyword evidence="4" id="KW-0378">Hydrolase</keyword>
<sequence>MSFQRLLPLGVLAATASATALPQFPKPYPKIARDVTPYTPLGCFVDSGERIFPHRVISSPDMTAAKCAENCEGYDYFGTQWSSECYCGSVAPTVPADPSECNMPCSGDPNEICGAGMRLTVYQFDKAPVSYPDVNGYEYQGCYTDNMSLRVLGGNTFGGANMTLESCAAFCSGYGYSIFGTENGNECFCGAFLDEDSVKVSEAECPMTCKGNENQKCGGPSRLSVYKLPNSNPPFVPAVVDEFRYESCWVDDVNDRALTSVDWRDDTMTIDKCAEHCKDYLYFGLEYGRECYCANEISSGQAVPEKECAMLCPGDATLFCGGGSRLTLYKREDCDEPEPSTTGAPEPTDTAVPTETAEPTAPVTTTATATATAEPTATPILDGTFESGLGSFTVVDSELNLDYEITDTLTHAGQGALLVKNKDENIGVLILETTVTVEPSATYAFSLYYWHTNPDAYTTLYLSAGGDVNNSDEEADLQQSPANQWLSQSVTFTTEADQTSIKLEIIVGAVGFSGNGSPEYSDDLYIDDVTLVRI</sequence>
<evidence type="ECO:0000256" key="1">
    <source>
        <dbReference type="ARBA" id="ARBA00004167"/>
    </source>
</evidence>
<evidence type="ECO:0000256" key="9">
    <source>
        <dbReference type="SAM" id="SignalP"/>
    </source>
</evidence>
<accession>G0S8T1</accession>